<reference evidence="2 3" key="1">
    <citation type="submission" date="2017-03" db="EMBL/GenBank/DDBJ databases">
        <title>Genome of the blue death feigning beetle - Asbolus verrucosus.</title>
        <authorList>
            <person name="Rider S.D."/>
        </authorList>
    </citation>
    <scope>NUCLEOTIDE SEQUENCE [LARGE SCALE GENOMIC DNA]</scope>
    <source>
        <strain evidence="2">Butters</strain>
        <tissue evidence="2">Head and leg muscle</tissue>
    </source>
</reference>
<accession>A0A482VKM1</accession>
<feature type="non-terminal residue" evidence="2">
    <location>
        <position position="192"/>
    </location>
</feature>
<feature type="non-terminal residue" evidence="2">
    <location>
        <position position="1"/>
    </location>
</feature>
<gene>
    <name evidence="2" type="ORF">BDFB_010186</name>
</gene>
<proteinExistence type="predicted"/>
<keyword evidence="3" id="KW-1185">Reference proteome</keyword>
<name>A0A482VKM1_ASBVE</name>
<evidence type="ECO:0000256" key="1">
    <source>
        <dbReference type="SAM" id="MobiDB-lite"/>
    </source>
</evidence>
<organism evidence="2 3">
    <name type="scientific">Asbolus verrucosus</name>
    <name type="common">Desert ironclad beetle</name>
    <dbReference type="NCBI Taxonomy" id="1661398"/>
    <lineage>
        <taxon>Eukaryota</taxon>
        <taxon>Metazoa</taxon>
        <taxon>Ecdysozoa</taxon>
        <taxon>Arthropoda</taxon>
        <taxon>Hexapoda</taxon>
        <taxon>Insecta</taxon>
        <taxon>Pterygota</taxon>
        <taxon>Neoptera</taxon>
        <taxon>Endopterygota</taxon>
        <taxon>Coleoptera</taxon>
        <taxon>Polyphaga</taxon>
        <taxon>Cucujiformia</taxon>
        <taxon>Tenebrionidae</taxon>
        <taxon>Pimeliinae</taxon>
        <taxon>Asbolus</taxon>
    </lineage>
</organism>
<sequence length="192" mass="21798">IERRPDPPPVRVHRGGGRPAADELRERPAQHTQVGLLDEHLRLERNRQQRRNYLFRIIPGISTFRERCNRKQRILRGPEHLGPGSPVRHQRLLPPGPGERRGRRLHEPPQTEPGRGPQPGLGPEPLRLAEGRFGEPERGSASPLEREASGVDPGRGGAEVHELRRQLHRGEKETSLQELREGLLCENKSEEV</sequence>
<feature type="region of interest" description="Disordered" evidence="1">
    <location>
        <begin position="76"/>
        <end position="159"/>
    </location>
</feature>
<feature type="compositionally biased region" description="Basic and acidic residues" evidence="1">
    <location>
        <begin position="127"/>
        <end position="149"/>
    </location>
</feature>
<comment type="caution">
    <text evidence="2">The sequence shown here is derived from an EMBL/GenBank/DDBJ whole genome shotgun (WGS) entry which is preliminary data.</text>
</comment>
<dbReference type="Proteomes" id="UP000292052">
    <property type="component" value="Unassembled WGS sequence"/>
</dbReference>
<protein>
    <submittedName>
        <fullName evidence="2">Uncharacterized protein</fullName>
    </submittedName>
</protein>
<evidence type="ECO:0000313" key="3">
    <source>
        <dbReference type="Proteomes" id="UP000292052"/>
    </source>
</evidence>
<dbReference type="AlphaFoldDB" id="A0A482VKM1"/>
<evidence type="ECO:0000313" key="2">
    <source>
        <dbReference type="EMBL" id="RZC33166.1"/>
    </source>
</evidence>
<feature type="compositionally biased region" description="Basic and acidic residues" evidence="1">
    <location>
        <begin position="20"/>
        <end position="29"/>
    </location>
</feature>
<dbReference type="EMBL" id="QDEB01091377">
    <property type="protein sequence ID" value="RZC33166.1"/>
    <property type="molecule type" value="Genomic_DNA"/>
</dbReference>
<feature type="region of interest" description="Disordered" evidence="1">
    <location>
        <begin position="1"/>
        <end position="33"/>
    </location>
</feature>